<dbReference type="SUPFAM" id="SSF56112">
    <property type="entry name" value="Protein kinase-like (PK-like)"/>
    <property type="match status" value="1"/>
</dbReference>
<dbReference type="GO" id="GO:0016773">
    <property type="term" value="F:phosphotransferase activity, alcohol group as acceptor"/>
    <property type="evidence" value="ECO:0007669"/>
    <property type="project" value="InterPro"/>
</dbReference>
<name>A0A8J3ENH3_9BACL</name>
<sequence length="309" mass="34485">MVVPMTVQQKAMSLGIEGEHWLRDLGEVIQLLEQRWKIRIGPSLNGGSEAFVSEVTTECGGQAILKLSMPSMEGNTVFEQEIAALSIADGEGYARLLNHDLNHRGVLLEKLGSPLKDLGYSMETQIEIICKTLKKSWGKSIPKDHKLQTSKDVINWFANFVPELWAELNSPCSRQLIDKALEFLSSRLSHSSIETSVLIHGDAHSGNILQDNIQPHTSFKLIDPDGLVAEPAYDLGVLMREWLDDLSNHPLKNGWKRCLFLSEKTDVDPRAIWEWGLIQSVSTGLFLIKTGQEAMGLQMLTIAEAWEKG</sequence>
<protein>
    <submittedName>
        <fullName evidence="1">Streptomycin 6-kinase</fullName>
    </submittedName>
</protein>
<organism evidence="1 2">
    <name type="scientific">Pullulanibacillus pueri</name>
    <dbReference type="NCBI Taxonomy" id="1437324"/>
    <lineage>
        <taxon>Bacteria</taxon>
        <taxon>Bacillati</taxon>
        <taxon>Bacillota</taxon>
        <taxon>Bacilli</taxon>
        <taxon>Bacillales</taxon>
        <taxon>Sporolactobacillaceae</taxon>
        <taxon>Pullulanibacillus</taxon>
    </lineage>
</organism>
<keyword evidence="2" id="KW-1185">Reference proteome</keyword>
<evidence type="ECO:0000313" key="1">
    <source>
        <dbReference type="EMBL" id="GGH86653.1"/>
    </source>
</evidence>
<reference evidence="1" key="1">
    <citation type="journal article" date="2014" name="Int. J. Syst. Evol. Microbiol.">
        <title>Complete genome sequence of Corynebacterium casei LMG S-19264T (=DSM 44701T), isolated from a smear-ripened cheese.</title>
        <authorList>
            <consortium name="US DOE Joint Genome Institute (JGI-PGF)"/>
            <person name="Walter F."/>
            <person name="Albersmeier A."/>
            <person name="Kalinowski J."/>
            <person name="Ruckert C."/>
        </authorList>
    </citation>
    <scope>NUCLEOTIDE SEQUENCE</scope>
    <source>
        <strain evidence="1">CGMCC 1.12777</strain>
    </source>
</reference>
<reference evidence="1" key="2">
    <citation type="submission" date="2020-09" db="EMBL/GenBank/DDBJ databases">
        <authorList>
            <person name="Sun Q."/>
            <person name="Zhou Y."/>
        </authorList>
    </citation>
    <scope>NUCLEOTIDE SEQUENCE</scope>
    <source>
        <strain evidence="1">CGMCC 1.12777</strain>
    </source>
</reference>
<dbReference type="Gene3D" id="3.90.1200.10">
    <property type="match status" value="1"/>
</dbReference>
<proteinExistence type="predicted"/>
<gene>
    <name evidence="1" type="ORF">GCM10007096_34860</name>
</gene>
<dbReference type="Proteomes" id="UP000656813">
    <property type="component" value="Unassembled WGS sequence"/>
</dbReference>
<dbReference type="Pfam" id="PF04655">
    <property type="entry name" value="APH_6_hur"/>
    <property type="match status" value="1"/>
</dbReference>
<dbReference type="InterPro" id="IPR011009">
    <property type="entry name" value="Kinase-like_dom_sf"/>
</dbReference>
<dbReference type="GO" id="GO:0019748">
    <property type="term" value="P:secondary metabolic process"/>
    <property type="evidence" value="ECO:0007669"/>
    <property type="project" value="InterPro"/>
</dbReference>
<accession>A0A8J3ENH3</accession>
<dbReference type="AlphaFoldDB" id="A0A8J3ENH3"/>
<comment type="caution">
    <text evidence="1">The sequence shown here is derived from an EMBL/GenBank/DDBJ whole genome shotgun (WGS) entry which is preliminary data.</text>
</comment>
<dbReference type="EMBL" id="BMFV01000033">
    <property type="protein sequence ID" value="GGH86653.1"/>
    <property type="molecule type" value="Genomic_DNA"/>
</dbReference>
<evidence type="ECO:0000313" key="2">
    <source>
        <dbReference type="Proteomes" id="UP000656813"/>
    </source>
</evidence>
<dbReference type="InterPro" id="IPR006748">
    <property type="entry name" value="NH2Glyco/OHUrea_AB-resist_kin"/>
</dbReference>